<organism evidence="2 3">
    <name type="scientific">Tepidibacter hydrothermalis</name>
    <dbReference type="NCBI Taxonomy" id="3036126"/>
    <lineage>
        <taxon>Bacteria</taxon>
        <taxon>Bacillati</taxon>
        <taxon>Bacillota</taxon>
        <taxon>Clostridia</taxon>
        <taxon>Peptostreptococcales</taxon>
        <taxon>Peptostreptococcaceae</taxon>
        <taxon>Tepidibacter</taxon>
    </lineage>
</organism>
<gene>
    <name evidence="2" type="ORF">P4S50_04085</name>
</gene>
<dbReference type="Pfam" id="PF13302">
    <property type="entry name" value="Acetyltransf_3"/>
    <property type="match status" value="1"/>
</dbReference>
<dbReference type="PROSITE" id="PS51186">
    <property type="entry name" value="GNAT"/>
    <property type="match status" value="1"/>
</dbReference>
<evidence type="ECO:0000313" key="2">
    <source>
        <dbReference type="EMBL" id="WFD11265.1"/>
    </source>
</evidence>
<dbReference type="Proteomes" id="UP001222800">
    <property type="component" value="Chromosome"/>
</dbReference>
<dbReference type="PANTHER" id="PTHR43441:SF12">
    <property type="entry name" value="RIBOSOMAL N-ACETYLTRANSFERASE YDAF-RELATED"/>
    <property type="match status" value="1"/>
</dbReference>
<dbReference type="EMBL" id="CP120733">
    <property type="protein sequence ID" value="WFD11265.1"/>
    <property type="molecule type" value="Genomic_DNA"/>
</dbReference>
<feature type="domain" description="N-acetyltransferase" evidence="1">
    <location>
        <begin position="15"/>
        <end position="176"/>
    </location>
</feature>
<accession>A0ABY8EJM1</accession>
<sequence length="185" mass="22061">MFKRIIDEEIELKILEYRHIEEDYLLIDNNRSYLRRWLPWLDNTTRVEDVNKFIKSSLQQFANNEGFTAGIWYRGDFAGAIGYHEVNWLHKKVSIGYWLGYEFTDLGIMTRACKSMVDYAFSELGLHRVEIRCAEGNVKSMGIPERLGFKNEGILREAEWLYDHYVSHVVYSMLDIEWKRTDEFI</sequence>
<proteinExistence type="predicted"/>
<dbReference type="Gene3D" id="3.40.630.30">
    <property type="match status" value="1"/>
</dbReference>
<dbReference type="RefSeq" id="WP_277733282.1">
    <property type="nucleotide sequence ID" value="NZ_CP120733.1"/>
</dbReference>
<evidence type="ECO:0000259" key="1">
    <source>
        <dbReference type="PROSITE" id="PS51186"/>
    </source>
</evidence>
<evidence type="ECO:0000313" key="3">
    <source>
        <dbReference type="Proteomes" id="UP001222800"/>
    </source>
</evidence>
<keyword evidence="3" id="KW-1185">Reference proteome</keyword>
<dbReference type="InterPro" id="IPR000182">
    <property type="entry name" value="GNAT_dom"/>
</dbReference>
<name>A0ABY8EJM1_9FIRM</name>
<dbReference type="SUPFAM" id="SSF55729">
    <property type="entry name" value="Acyl-CoA N-acyltransferases (Nat)"/>
    <property type="match status" value="1"/>
</dbReference>
<dbReference type="InterPro" id="IPR051908">
    <property type="entry name" value="Ribosomal_N-acetyltransferase"/>
</dbReference>
<reference evidence="2 3" key="1">
    <citation type="submission" date="2023-03" db="EMBL/GenBank/DDBJ databases">
        <title>Complete genome sequence of Tepidibacter sp. SWIR-1, isolated from a deep-sea hydrothermal vent.</title>
        <authorList>
            <person name="Li X."/>
        </authorList>
    </citation>
    <scope>NUCLEOTIDE SEQUENCE [LARGE SCALE GENOMIC DNA]</scope>
    <source>
        <strain evidence="2 3">SWIR-1</strain>
    </source>
</reference>
<protein>
    <submittedName>
        <fullName evidence="2">GNAT family protein</fullName>
    </submittedName>
</protein>
<dbReference type="PANTHER" id="PTHR43441">
    <property type="entry name" value="RIBOSOMAL-PROTEIN-SERINE ACETYLTRANSFERASE"/>
    <property type="match status" value="1"/>
</dbReference>
<dbReference type="InterPro" id="IPR016181">
    <property type="entry name" value="Acyl_CoA_acyltransferase"/>
</dbReference>